<keyword evidence="13" id="KW-0966">Cell projection</keyword>
<dbReference type="EnsemblMetazoa" id="CapteT222373">
    <property type="protein sequence ID" value="CapteP222373"/>
    <property type="gene ID" value="CapteG222373"/>
</dbReference>
<dbReference type="OrthoDB" id="10037042at2759"/>
<feature type="transmembrane region" description="Helical" evidence="20">
    <location>
        <begin position="225"/>
        <end position="248"/>
    </location>
</feature>
<evidence type="ECO:0000256" key="8">
    <source>
        <dbReference type="ARBA" id="ARBA00022753"/>
    </source>
</evidence>
<dbReference type="EMBL" id="AMQN01010143">
    <property type="status" value="NOT_ANNOTATED_CDS"/>
    <property type="molecule type" value="Genomic_DNA"/>
</dbReference>
<dbReference type="OMA" id="CSQVRMA"/>
<evidence type="ECO:0000313" key="23">
    <source>
        <dbReference type="EMBL" id="ELT99201.1"/>
    </source>
</evidence>
<keyword evidence="7 21" id="KW-0732">Signal</keyword>
<dbReference type="Pfam" id="PF01299">
    <property type="entry name" value="Lamp2-like_luminal"/>
    <property type="match status" value="1"/>
</dbReference>
<evidence type="ECO:0000259" key="22">
    <source>
        <dbReference type="Pfam" id="PF01299"/>
    </source>
</evidence>
<dbReference type="GO" id="GO:0072594">
    <property type="term" value="P:establishment of protein localization to organelle"/>
    <property type="evidence" value="ECO:0007669"/>
    <property type="project" value="TreeGrafter"/>
</dbReference>
<organism evidence="23">
    <name type="scientific">Capitella teleta</name>
    <name type="common">Polychaete worm</name>
    <dbReference type="NCBI Taxonomy" id="283909"/>
    <lineage>
        <taxon>Eukaryota</taxon>
        <taxon>Metazoa</taxon>
        <taxon>Spiralia</taxon>
        <taxon>Lophotrochozoa</taxon>
        <taxon>Annelida</taxon>
        <taxon>Polychaeta</taxon>
        <taxon>Sedentaria</taxon>
        <taxon>Scolecida</taxon>
        <taxon>Capitellidae</taxon>
        <taxon>Capitella</taxon>
    </lineage>
</organism>
<proteinExistence type="inferred from homology"/>
<feature type="signal peptide" evidence="21">
    <location>
        <begin position="1"/>
        <end position="21"/>
    </location>
</feature>
<reference evidence="24" key="3">
    <citation type="submission" date="2015-06" db="UniProtKB">
        <authorList>
            <consortium name="EnsemblMetazoa"/>
        </authorList>
    </citation>
    <scope>IDENTIFICATION</scope>
</reference>
<dbReference type="HOGENOM" id="CLU_1070585_0_0_1"/>
<evidence type="ECO:0000256" key="17">
    <source>
        <dbReference type="ARBA" id="ARBA00060492"/>
    </source>
</evidence>
<evidence type="ECO:0000313" key="24">
    <source>
        <dbReference type="EnsemblMetazoa" id="CapteP222373"/>
    </source>
</evidence>
<evidence type="ECO:0000256" key="15">
    <source>
        <dbReference type="ARBA" id="ARBA00029428"/>
    </source>
</evidence>
<reference evidence="25" key="1">
    <citation type="submission" date="2012-12" db="EMBL/GenBank/DDBJ databases">
        <authorList>
            <person name="Hellsten U."/>
            <person name="Grimwood J."/>
            <person name="Chapman J.A."/>
            <person name="Shapiro H."/>
            <person name="Aerts A."/>
            <person name="Otillar R.P."/>
            <person name="Terry A.Y."/>
            <person name="Boore J.L."/>
            <person name="Simakov O."/>
            <person name="Marletaz F."/>
            <person name="Cho S.-J."/>
            <person name="Edsinger-Gonzales E."/>
            <person name="Havlak P."/>
            <person name="Kuo D.-H."/>
            <person name="Larsson T."/>
            <person name="Lv J."/>
            <person name="Arendt D."/>
            <person name="Savage R."/>
            <person name="Osoegawa K."/>
            <person name="de Jong P."/>
            <person name="Lindberg D.R."/>
            <person name="Seaver E.C."/>
            <person name="Weisblat D.A."/>
            <person name="Putnam N.H."/>
            <person name="Grigoriev I.V."/>
            <person name="Rokhsar D.S."/>
        </authorList>
    </citation>
    <scope>NUCLEOTIDE SEQUENCE</scope>
    <source>
        <strain evidence="25">I ESC-2004</strain>
    </source>
</reference>
<evidence type="ECO:0000256" key="19">
    <source>
        <dbReference type="ARBA" id="ARBA00076257"/>
    </source>
</evidence>
<name>R7U686_CAPTE</name>
<dbReference type="GO" id="GO:0031902">
    <property type="term" value="C:late endosome membrane"/>
    <property type="evidence" value="ECO:0007669"/>
    <property type="project" value="TreeGrafter"/>
</dbReference>
<keyword evidence="14" id="KW-0968">Cytoplasmic vesicle</keyword>
<dbReference type="GO" id="GO:0005765">
    <property type="term" value="C:lysosomal membrane"/>
    <property type="evidence" value="ECO:0007669"/>
    <property type="project" value="TreeGrafter"/>
</dbReference>
<dbReference type="PANTHER" id="PTHR11506:SF35">
    <property type="entry name" value="LYSOSOME-ASSOCIATED MEMBRANE GLYCOPROTEIN 5"/>
    <property type="match status" value="1"/>
</dbReference>
<evidence type="ECO:0000256" key="2">
    <source>
        <dbReference type="ARBA" id="ARBA00004158"/>
    </source>
</evidence>
<evidence type="ECO:0000256" key="13">
    <source>
        <dbReference type="ARBA" id="ARBA00023273"/>
    </source>
</evidence>
<feature type="domain" description="Lysosome-associated membrane glycoprotein 2-like luminal" evidence="22">
    <location>
        <begin position="28"/>
        <end position="171"/>
    </location>
</feature>
<dbReference type="GO" id="GO:0005886">
    <property type="term" value="C:plasma membrane"/>
    <property type="evidence" value="ECO:0007669"/>
    <property type="project" value="UniProtKB-SubCell"/>
</dbReference>
<keyword evidence="10" id="KW-0770">Synapse</keyword>
<keyword evidence="25" id="KW-1185">Reference proteome</keyword>
<gene>
    <name evidence="23" type="ORF">CAPTEDRAFT_222373</name>
</gene>
<evidence type="ECO:0000256" key="21">
    <source>
        <dbReference type="SAM" id="SignalP"/>
    </source>
</evidence>
<evidence type="ECO:0000256" key="4">
    <source>
        <dbReference type="ARBA" id="ARBA00004279"/>
    </source>
</evidence>
<dbReference type="FunCoup" id="R7U686">
    <property type="interactions" value="152"/>
</dbReference>
<feature type="chain" id="PRO_5008787698" description="Lysosome-associated membrane glycoprotein 5" evidence="21">
    <location>
        <begin position="22"/>
        <end position="260"/>
    </location>
</feature>
<evidence type="ECO:0000256" key="1">
    <source>
        <dbReference type="ARBA" id="ARBA00004151"/>
    </source>
</evidence>
<reference evidence="23 25" key="2">
    <citation type="journal article" date="2013" name="Nature">
        <title>Insights into bilaterian evolution from three spiralian genomes.</title>
        <authorList>
            <person name="Simakov O."/>
            <person name="Marletaz F."/>
            <person name="Cho S.J."/>
            <person name="Edsinger-Gonzales E."/>
            <person name="Havlak P."/>
            <person name="Hellsten U."/>
            <person name="Kuo D.H."/>
            <person name="Larsson T."/>
            <person name="Lv J."/>
            <person name="Arendt D."/>
            <person name="Savage R."/>
            <person name="Osoegawa K."/>
            <person name="de Jong P."/>
            <person name="Grimwood J."/>
            <person name="Chapman J.A."/>
            <person name="Shapiro H."/>
            <person name="Aerts A."/>
            <person name="Otillar R.P."/>
            <person name="Terry A.Y."/>
            <person name="Boore J.L."/>
            <person name="Grigoriev I.V."/>
            <person name="Lindberg D.R."/>
            <person name="Seaver E.C."/>
            <person name="Weisblat D.A."/>
            <person name="Putnam N.H."/>
            <person name="Rokhsar D.S."/>
        </authorList>
    </citation>
    <scope>NUCLEOTIDE SEQUENCE</scope>
    <source>
        <strain evidence="23 25">I ESC-2004</strain>
    </source>
</reference>
<keyword evidence="6 20" id="KW-0812">Transmembrane</keyword>
<protein>
    <recommendedName>
        <fullName evidence="18">Lysosome-associated membrane glycoprotein 5</fullName>
    </recommendedName>
    <alternativeName>
        <fullName evidence="19">Lysosome-associated membrane protein 5</fullName>
    </alternativeName>
</protein>
<evidence type="ECO:0000256" key="16">
    <source>
        <dbReference type="ARBA" id="ARBA00053950"/>
    </source>
</evidence>
<dbReference type="PANTHER" id="PTHR11506">
    <property type="entry name" value="LYSOSOME-ASSOCIATED MEMBRANE GLYCOPROTEIN"/>
    <property type="match status" value="1"/>
</dbReference>
<dbReference type="Proteomes" id="UP000014760">
    <property type="component" value="Unassembled WGS sequence"/>
</dbReference>
<evidence type="ECO:0000256" key="18">
    <source>
        <dbReference type="ARBA" id="ARBA00074379"/>
    </source>
</evidence>
<keyword evidence="12" id="KW-0325">Glycoprotein</keyword>
<evidence type="ECO:0000256" key="5">
    <source>
        <dbReference type="ARBA" id="ARBA00009644"/>
    </source>
</evidence>
<evidence type="ECO:0000313" key="25">
    <source>
        <dbReference type="Proteomes" id="UP000014760"/>
    </source>
</evidence>
<evidence type="ECO:0000256" key="9">
    <source>
        <dbReference type="ARBA" id="ARBA00022989"/>
    </source>
</evidence>
<dbReference type="AlphaFoldDB" id="R7U686"/>
<dbReference type="Gene3D" id="2.40.160.110">
    <property type="match status" value="1"/>
</dbReference>
<evidence type="ECO:0000256" key="12">
    <source>
        <dbReference type="ARBA" id="ARBA00023180"/>
    </source>
</evidence>
<comment type="function">
    <text evidence="16">Plays a role in short-term synaptic plasticity in a subset of GABAergic neurons in the brain.</text>
</comment>
<evidence type="ECO:0000256" key="10">
    <source>
        <dbReference type="ARBA" id="ARBA00023018"/>
    </source>
</evidence>
<comment type="similarity">
    <text evidence="5">Belongs to the LAMP family.</text>
</comment>
<accession>R7U686</accession>
<keyword evidence="11 20" id="KW-0472">Membrane</keyword>
<evidence type="ECO:0000256" key="7">
    <source>
        <dbReference type="ARBA" id="ARBA00022729"/>
    </source>
</evidence>
<keyword evidence="9 20" id="KW-1133">Transmembrane helix</keyword>
<evidence type="ECO:0000256" key="20">
    <source>
        <dbReference type="SAM" id="Phobius"/>
    </source>
</evidence>
<comment type="subcellular location">
    <subcellularLocation>
        <location evidence="4">Cell projection</location>
        <location evidence="4">Dendrite</location>
    </subcellularLocation>
    <subcellularLocation>
        <location evidence="17">Cell projection</location>
        <location evidence="17">Growth cone membrane</location>
        <topology evidence="17">Single-pass type I membrane protein</topology>
    </subcellularLocation>
    <subcellularLocation>
        <location evidence="15">Cytoplasmic vesicle</location>
        <location evidence="15">Secretory vesicle</location>
        <location evidence="15">Synaptic vesicle membrane</location>
        <topology evidence="15">Single-pass type I membrane protein</topology>
    </subcellularLocation>
    <subcellularLocation>
        <location evidence="2">Early endosome membrane</location>
        <topology evidence="2">Single-pass type I membrane protein</topology>
    </subcellularLocation>
    <subcellularLocation>
        <location evidence="1">Endoplasmic reticulum-Golgi intermediate compartment membrane</location>
        <topology evidence="1">Single-pass type I membrane protein</topology>
    </subcellularLocation>
    <subcellularLocation>
        <location evidence="3">Recycling endosome</location>
    </subcellularLocation>
</comment>
<dbReference type="InterPro" id="IPR002000">
    <property type="entry name" value="Lysosome-assoc_membr_glycop"/>
</dbReference>
<dbReference type="STRING" id="283909.R7U686"/>
<evidence type="ECO:0000256" key="3">
    <source>
        <dbReference type="ARBA" id="ARBA00004172"/>
    </source>
</evidence>
<evidence type="ECO:0000256" key="6">
    <source>
        <dbReference type="ARBA" id="ARBA00022692"/>
    </source>
</evidence>
<dbReference type="EMBL" id="KB307129">
    <property type="protein sequence ID" value="ELT99201.1"/>
    <property type="molecule type" value="Genomic_DNA"/>
</dbReference>
<sequence>MKRAAVVALITVISLSSLIDGDDTQEAKIFRVSDADGQPCLIATLRASIAVRYRTLGLDRTRFLTNTFYIPDDVESSGQCYHDNVTLQLSWAEGNYSMAFIFKSNETDALNTVWYASAIEMTFVTGNGTEYPRIVRAGPHSVRSEEGQSLMAAPSNFSYQCVSQENVDLFEILANGTVDQTSVDAVRIGLYEVKVQVGSLRSNSTFGTAVRCLRDLSFGVNHQHVVTVAIAAGLASVILIIVIGHAILKTRSKLRYTTME</sequence>
<evidence type="ECO:0000256" key="11">
    <source>
        <dbReference type="ARBA" id="ARBA00023136"/>
    </source>
</evidence>
<keyword evidence="8" id="KW-0967">Endosome</keyword>
<dbReference type="InterPro" id="IPR048528">
    <property type="entry name" value="Lamp2-like_luminal"/>
</dbReference>
<evidence type="ECO:0000256" key="14">
    <source>
        <dbReference type="ARBA" id="ARBA00023329"/>
    </source>
</evidence>